<evidence type="ECO:0000313" key="3">
    <source>
        <dbReference type="EMBL" id="MDP0399981.1"/>
    </source>
</evidence>
<protein>
    <submittedName>
        <fullName evidence="3">MaoC/PaaZ C-terminal domain-containing protein</fullName>
    </submittedName>
</protein>
<dbReference type="AlphaFoldDB" id="A0AA90SSK2"/>
<dbReference type="Gene3D" id="3.10.129.10">
    <property type="entry name" value="Hotdog Thioesterase"/>
    <property type="match status" value="1"/>
</dbReference>
<dbReference type="InterPro" id="IPR002539">
    <property type="entry name" value="MaoC-like_dom"/>
</dbReference>
<dbReference type="Proteomes" id="UP001178281">
    <property type="component" value="Unassembled WGS sequence"/>
</dbReference>
<comment type="caution">
    <text evidence="3">The sequence shown here is derived from an EMBL/GenBank/DDBJ whole genome shotgun (WGS) entry which is preliminary data.</text>
</comment>
<keyword evidence="4" id="KW-1185">Reference proteome</keyword>
<name>A0AA90SSK2_9ACTN</name>
<reference evidence="3" key="1">
    <citation type="submission" date="2023-08" db="EMBL/GenBank/DDBJ databases">
        <title>The draft genome of Tsukamurella strandjordii strain 050030.</title>
        <authorList>
            <person name="Zhao F."/>
            <person name="Feng Y."/>
            <person name="Zong Z."/>
        </authorList>
    </citation>
    <scope>NUCLEOTIDE SEQUENCE</scope>
    <source>
        <strain evidence="3">050030</strain>
    </source>
</reference>
<dbReference type="PANTHER" id="PTHR42993:SF1">
    <property type="entry name" value="MAOC-LIKE DEHYDRATASE DOMAIN-CONTAINING PROTEIN"/>
    <property type="match status" value="1"/>
</dbReference>
<gene>
    <name evidence="3" type="ORF">Q7X28_18860</name>
</gene>
<evidence type="ECO:0000256" key="1">
    <source>
        <dbReference type="ARBA" id="ARBA00005254"/>
    </source>
</evidence>
<dbReference type="Pfam" id="PF01575">
    <property type="entry name" value="MaoC_dehydratas"/>
    <property type="match status" value="1"/>
</dbReference>
<dbReference type="InterPro" id="IPR029069">
    <property type="entry name" value="HotDog_dom_sf"/>
</dbReference>
<organism evidence="3 4">
    <name type="scientific">Tsukamurella strandjordii</name>
    <dbReference type="NCBI Taxonomy" id="147577"/>
    <lineage>
        <taxon>Bacteria</taxon>
        <taxon>Bacillati</taxon>
        <taxon>Actinomycetota</taxon>
        <taxon>Actinomycetes</taxon>
        <taxon>Mycobacteriales</taxon>
        <taxon>Tsukamurellaceae</taxon>
        <taxon>Tsukamurella</taxon>
    </lineage>
</organism>
<feature type="domain" description="MaoC-like" evidence="2">
    <location>
        <begin position="3"/>
        <end position="113"/>
    </location>
</feature>
<dbReference type="SUPFAM" id="SSF54637">
    <property type="entry name" value="Thioesterase/thiol ester dehydrase-isomerase"/>
    <property type="match status" value="1"/>
</dbReference>
<comment type="similarity">
    <text evidence="1">Belongs to the enoyl-CoA hydratase/isomerase family.</text>
</comment>
<dbReference type="EMBL" id="JAUTIX010000008">
    <property type="protein sequence ID" value="MDP0399981.1"/>
    <property type="molecule type" value="Genomic_DNA"/>
</dbReference>
<dbReference type="PANTHER" id="PTHR42993">
    <property type="entry name" value="MAOC-LIKE DEHYDRATASE DOMAIN-CONTAINING PROTEIN"/>
    <property type="match status" value="1"/>
</dbReference>
<sequence length="148" mass="15734">MTASVTVTQPMIDAFAEITGDRQWIHTDPARAARTAAGGTVAHGMLVAALIPPLVAEAIDDFDEVRAFESAHAESATTEVINLGLERLAFAHPVPPGGVLTADARPRRVADRGAELDVDADVTVWLAGERRRIAAAGVLRLRYRTVTA</sequence>
<accession>A0AA90SSK2</accession>
<evidence type="ECO:0000259" key="2">
    <source>
        <dbReference type="Pfam" id="PF01575"/>
    </source>
</evidence>
<dbReference type="RefSeq" id="WP_305112471.1">
    <property type="nucleotide sequence ID" value="NZ_BAAAII010000009.1"/>
</dbReference>
<evidence type="ECO:0000313" key="4">
    <source>
        <dbReference type="Proteomes" id="UP001178281"/>
    </source>
</evidence>
<proteinExistence type="inferred from homology"/>